<evidence type="ECO:0000313" key="1">
    <source>
        <dbReference type="EMBL" id="GFQ92208.1"/>
    </source>
</evidence>
<comment type="caution">
    <text evidence="1">The sequence shown here is derived from an EMBL/GenBank/DDBJ whole genome shotgun (WGS) entry which is preliminary data.</text>
</comment>
<organism evidence="1 2">
    <name type="scientific">Trichonephila clavata</name>
    <name type="common">Joro spider</name>
    <name type="synonym">Nephila clavata</name>
    <dbReference type="NCBI Taxonomy" id="2740835"/>
    <lineage>
        <taxon>Eukaryota</taxon>
        <taxon>Metazoa</taxon>
        <taxon>Ecdysozoa</taxon>
        <taxon>Arthropoda</taxon>
        <taxon>Chelicerata</taxon>
        <taxon>Arachnida</taxon>
        <taxon>Araneae</taxon>
        <taxon>Araneomorphae</taxon>
        <taxon>Entelegynae</taxon>
        <taxon>Araneoidea</taxon>
        <taxon>Nephilidae</taxon>
        <taxon>Trichonephila</taxon>
    </lineage>
</organism>
<keyword evidence="2" id="KW-1185">Reference proteome</keyword>
<dbReference type="Proteomes" id="UP000887116">
    <property type="component" value="Unassembled WGS sequence"/>
</dbReference>
<proteinExistence type="predicted"/>
<protein>
    <submittedName>
        <fullName evidence="1">Uncharacterized protein</fullName>
    </submittedName>
</protein>
<name>A0A8X6L3A2_TRICU</name>
<reference evidence="1" key="1">
    <citation type="submission" date="2020-07" db="EMBL/GenBank/DDBJ databases">
        <title>Multicomponent nature underlies the extraordinary mechanical properties of spider dragline silk.</title>
        <authorList>
            <person name="Kono N."/>
            <person name="Nakamura H."/>
            <person name="Mori M."/>
            <person name="Yoshida Y."/>
            <person name="Ohtoshi R."/>
            <person name="Malay A.D."/>
            <person name="Moran D.A.P."/>
            <person name="Tomita M."/>
            <person name="Numata K."/>
            <person name="Arakawa K."/>
        </authorList>
    </citation>
    <scope>NUCLEOTIDE SEQUENCE</scope>
</reference>
<evidence type="ECO:0000313" key="2">
    <source>
        <dbReference type="Proteomes" id="UP000887116"/>
    </source>
</evidence>
<dbReference type="AlphaFoldDB" id="A0A8X6L3A2"/>
<dbReference type="EMBL" id="BMAO01013994">
    <property type="protein sequence ID" value="GFQ92208.1"/>
    <property type="molecule type" value="Genomic_DNA"/>
</dbReference>
<dbReference type="OrthoDB" id="6407690at2759"/>
<sequence>MQDNEVDNMFDRFPENHRYRVVEYFLNWPLQGIFLDFIERFQNRISNETYLDLFKFILYERIEKELLDHQYVPLVKQFWSSLSEETKSFLMQDRHYQCIAYILNSDDKDPIPNNLIDFFRCRELL</sequence>
<gene>
    <name evidence="1" type="primary">NCL1_38110</name>
    <name evidence="1" type="ORF">TNCT_201</name>
</gene>
<accession>A0A8X6L3A2</accession>